<reference evidence="6 7" key="1">
    <citation type="submission" date="2024-03" db="EMBL/GenBank/DDBJ databases">
        <title>The Acrasis kona genome and developmental transcriptomes reveal deep origins of eukaryotic multicellular pathways.</title>
        <authorList>
            <person name="Sheikh S."/>
            <person name="Fu C.-J."/>
            <person name="Brown M.W."/>
            <person name="Baldauf S.L."/>
        </authorList>
    </citation>
    <scope>NUCLEOTIDE SEQUENCE [LARGE SCALE GENOMIC DNA]</scope>
    <source>
        <strain evidence="6 7">ATCC MYA-3509</strain>
    </source>
</reference>
<dbReference type="Proteomes" id="UP001431209">
    <property type="component" value="Unassembled WGS sequence"/>
</dbReference>
<dbReference type="Pfam" id="PF00107">
    <property type="entry name" value="ADH_zinc_N"/>
    <property type="match status" value="1"/>
</dbReference>
<evidence type="ECO:0000313" key="7">
    <source>
        <dbReference type="Proteomes" id="UP001431209"/>
    </source>
</evidence>
<evidence type="ECO:0000313" key="6">
    <source>
        <dbReference type="EMBL" id="KAL0486416.1"/>
    </source>
</evidence>
<evidence type="ECO:0000256" key="2">
    <source>
        <dbReference type="ARBA" id="ARBA00022723"/>
    </source>
</evidence>
<feature type="domain" description="Enoyl reductase (ER)" evidence="5">
    <location>
        <begin position="10"/>
        <end position="346"/>
    </location>
</feature>
<dbReference type="EMBL" id="JAOPGA020001235">
    <property type="protein sequence ID" value="KAL0486416.1"/>
    <property type="molecule type" value="Genomic_DNA"/>
</dbReference>
<dbReference type="InterPro" id="IPR047109">
    <property type="entry name" value="CAD-like"/>
</dbReference>
<comment type="cofactor">
    <cofactor evidence="1">
        <name>Zn(2+)</name>
        <dbReference type="ChEBI" id="CHEBI:29105"/>
    </cofactor>
</comment>
<keyword evidence="3" id="KW-0862">Zinc</keyword>
<accession>A0AAW2Z9A9</accession>
<dbReference type="GO" id="GO:0016616">
    <property type="term" value="F:oxidoreductase activity, acting on the CH-OH group of donors, NAD or NADP as acceptor"/>
    <property type="evidence" value="ECO:0007669"/>
    <property type="project" value="InterPro"/>
</dbReference>
<comment type="caution">
    <text evidence="6">The sequence shown here is derived from an EMBL/GenBank/DDBJ whole genome shotgun (WGS) entry which is preliminary data.</text>
</comment>
<dbReference type="AlphaFoldDB" id="A0AAW2Z9A9"/>
<keyword evidence="4" id="KW-0560">Oxidoreductase</keyword>
<dbReference type="SUPFAM" id="SSF51735">
    <property type="entry name" value="NAD(P)-binding Rossmann-fold domains"/>
    <property type="match status" value="1"/>
</dbReference>
<dbReference type="SMART" id="SM00829">
    <property type="entry name" value="PKS_ER"/>
    <property type="match status" value="1"/>
</dbReference>
<evidence type="ECO:0000256" key="3">
    <source>
        <dbReference type="ARBA" id="ARBA00022833"/>
    </source>
</evidence>
<protein>
    <submittedName>
        <fullName evidence="6">Alcohol dehydrogenase (NADP+)</fullName>
    </submittedName>
</protein>
<gene>
    <name evidence="6" type="ORF">AKO1_011996</name>
</gene>
<dbReference type="SUPFAM" id="SSF50129">
    <property type="entry name" value="GroES-like"/>
    <property type="match status" value="1"/>
</dbReference>
<evidence type="ECO:0000259" key="5">
    <source>
        <dbReference type="SMART" id="SM00829"/>
    </source>
</evidence>
<dbReference type="CDD" id="cd05283">
    <property type="entry name" value="CAD1"/>
    <property type="match status" value="1"/>
</dbReference>
<dbReference type="InterPro" id="IPR011032">
    <property type="entry name" value="GroES-like_sf"/>
</dbReference>
<proteinExistence type="predicted"/>
<dbReference type="InterPro" id="IPR013154">
    <property type="entry name" value="ADH-like_N"/>
</dbReference>
<dbReference type="InterPro" id="IPR013149">
    <property type="entry name" value="ADH-like_C"/>
</dbReference>
<dbReference type="Gene3D" id="3.40.50.720">
    <property type="entry name" value="NAD(P)-binding Rossmann-like Domain"/>
    <property type="match status" value="1"/>
</dbReference>
<dbReference type="PANTHER" id="PTHR42683">
    <property type="entry name" value="ALDEHYDE REDUCTASE"/>
    <property type="match status" value="1"/>
</dbReference>
<dbReference type="InterPro" id="IPR020843">
    <property type="entry name" value="ER"/>
</dbReference>
<dbReference type="Pfam" id="PF08240">
    <property type="entry name" value="ADH_N"/>
    <property type="match status" value="1"/>
</dbReference>
<dbReference type="Gene3D" id="3.90.180.10">
    <property type="entry name" value="Medium-chain alcohol dehydrogenases, catalytic domain"/>
    <property type="match status" value="1"/>
</dbReference>
<sequence>MKTFGYAVDGPDSKFRTFEFERRELNDDDVLLDVLYAGICHSDIHQVKNEWGNSQYPMVPGHEILGRVVRVGSKATKLKEGDLAGIGCMVDSCKKCKFCESGDEHVCVDTPVYTYNSNERESSEPTYGGYSNQIVCKERFVVKVSDKFTNLEGVAPLLCAGITTYSPLFRFKHLCTPGKKVAIVGLGGLGHMGVKFAAALGAEVTIISTSSSKEADAKKLGATKFINSKEKGAFNKHVAEFDLVLDTVSAQHDLTEYLRVLAPFGSYIIVGAPPKPYDLAAFTLLNGNKMVVGSGIGGMRETQEMIDFCAEHDITSDVEVIQASPETLETAYDRTSKSDVKYRFVIDGKSLKPQQ</sequence>
<dbReference type="FunFam" id="3.40.50.720:FF:000022">
    <property type="entry name" value="Cinnamyl alcohol dehydrogenase"/>
    <property type="match status" value="1"/>
</dbReference>
<evidence type="ECO:0000256" key="1">
    <source>
        <dbReference type="ARBA" id="ARBA00001947"/>
    </source>
</evidence>
<keyword evidence="2" id="KW-0479">Metal-binding</keyword>
<organism evidence="6 7">
    <name type="scientific">Acrasis kona</name>
    <dbReference type="NCBI Taxonomy" id="1008807"/>
    <lineage>
        <taxon>Eukaryota</taxon>
        <taxon>Discoba</taxon>
        <taxon>Heterolobosea</taxon>
        <taxon>Tetramitia</taxon>
        <taxon>Eutetramitia</taxon>
        <taxon>Acrasidae</taxon>
        <taxon>Acrasis</taxon>
    </lineage>
</organism>
<name>A0AAW2Z9A9_9EUKA</name>
<dbReference type="GO" id="GO:0046872">
    <property type="term" value="F:metal ion binding"/>
    <property type="evidence" value="ECO:0007669"/>
    <property type="project" value="UniProtKB-KW"/>
</dbReference>
<evidence type="ECO:0000256" key="4">
    <source>
        <dbReference type="ARBA" id="ARBA00023002"/>
    </source>
</evidence>
<dbReference type="InterPro" id="IPR036291">
    <property type="entry name" value="NAD(P)-bd_dom_sf"/>
</dbReference>
<keyword evidence="7" id="KW-1185">Reference proteome</keyword>